<accession>A0A9D1PEJ8</accession>
<dbReference type="EMBL" id="DXIQ01000071">
    <property type="protein sequence ID" value="HIV39506.1"/>
    <property type="molecule type" value="Genomic_DNA"/>
</dbReference>
<sequence>MNEKKVCFHHIEEMKEFVSAACRCDFDIDIVSDRLVVDGKSILGVLSLSCDQNLHVRYDGTAPHFEEVLGKYAVA</sequence>
<dbReference type="Proteomes" id="UP000886814">
    <property type="component" value="Unassembled WGS sequence"/>
</dbReference>
<reference evidence="2" key="1">
    <citation type="journal article" date="2021" name="PeerJ">
        <title>Extensive microbial diversity within the chicken gut microbiome revealed by metagenomics and culture.</title>
        <authorList>
            <person name="Gilroy R."/>
            <person name="Ravi A."/>
            <person name="Getino M."/>
            <person name="Pursley I."/>
            <person name="Horton D.L."/>
            <person name="Alikhan N.F."/>
            <person name="Baker D."/>
            <person name="Gharbi K."/>
            <person name="Hall N."/>
            <person name="Watson M."/>
            <person name="Adriaenssens E.M."/>
            <person name="Foster-Nyarko E."/>
            <person name="Jarju S."/>
            <person name="Secka A."/>
            <person name="Antonio M."/>
            <person name="Oren A."/>
            <person name="Chaudhuri R.R."/>
            <person name="La Ragione R."/>
            <person name="Hildebrand F."/>
            <person name="Pallen M.J."/>
        </authorList>
    </citation>
    <scope>NUCLEOTIDE SEQUENCE</scope>
    <source>
        <strain evidence="2">CHK195-9823</strain>
    </source>
</reference>
<name>A0A9D1PEJ8_9FIRM</name>
<evidence type="ECO:0000259" key="1">
    <source>
        <dbReference type="Pfam" id="PF00381"/>
    </source>
</evidence>
<dbReference type="Gene3D" id="3.30.1340.10">
    <property type="entry name" value="HPr-like"/>
    <property type="match status" value="1"/>
</dbReference>
<dbReference type="AlphaFoldDB" id="A0A9D1PEJ8"/>
<organism evidence="2 3">
    <name type="scientific">Candidatus Blautia stercorigallinarum</name>
    <dbReference type="NCBI Taxonomy" id="2838501"/>
    <lineage>
        <taxon>Bacteria</taxon>
        <taxon>Bacillati</taxon>
        <taxon>Bacillota</taxon>
        <taxon>Clostridia</taxon>
        <taxon>Lachnospirales</taxon>
        <taxon>Lachnospiraceae</taxon>
        <taxon>Blautia</taxon>
    </lineage>
</organism>
<comment type="caution">
    <text evidence="2">The sequence shown here is derived from an EMBL/GenBank/DDBJ whole genome shotgun (WGS) entry which is preliminary data.</text>
</comment>
<dbReference type="SUPFAM" id="SSF55594">
    <property type="entry name" value="HPr-like"/>
    <property type="match status" value="1"/>
</dbReference>
<protein>
    <submittedName>
        <fullName evidence="2">HPr family phosphocarrier protein</fullName>
    </submittedName>
</protein>
<dbReference type="Pfam" id="PF00381">
    <property type="entry name" value="PTS-HPr"/>
    <property type="match status" value="1"/>
</dbReference>
<reference evidence="2" key="2">
    <citation type="submission" date="2021-04" db="EMBL/GenBank/DDBJ databases">
        <authorList>
            <person name="Gilroy R."/>
        </authorList>
    </citation>
    <scope>NUCLEOTIDE SEQUENCE</scope>
    <source>
        <strain evidence="2">CHK195-9823</strain>
    </source>
</reference>
<feature type="domain" description="HPr" evidence="1">
    <location>
        <begin position="15"/>
        <end position="56"/>
    </location>
</feature>
<dbReference type="InterPro" id="IPR000032">
    <property type="entry name" value="HPr-like"/>
</dbReference>
<evidence type="ECO:0000313" key="2">
    <source>
        <dbReference type="EMBL" id="HIV39506.1"/>
    </source>
</evidence>
<gene>
    <name evidence="2" type="ORF">H9747_11025</name>
</gene>
<evidence type="ECO:0000313" key="3">
    <source>
        <dbReference type="Proteomes" id="UP000886814"/>
    </source>
</evidence>
<proteinExistence type="predicted"/>
<dbReference type="InterPro" id="IPR035895">
    <property type="entry name" value="HPr-like_sf"/>
</dbReference>